<comment type="caution">
    <text evidence="3">The sequence shown here is derived from an EMBL/GenBank/DDBJ whole genome shotgun (WGS) entry which is preliminary data.</text>
</comment>
<evidence type="ECO:0000313" key="3">
    <source>
        <dbReference type="EMBL" id="OGY47350.1"/>
    </source>
</evidence>
<accession>A0A1G1Y6I2</accession>
<sequence>MEQSSELNKLKKEILSEVNPEKKNKKRLRWGSLAVSGVLIVLTVFSAALAVQSAVILSKINSGAVKASSASGGNSSAAPLPSNLQDLPNMVGGC</sequence>
<feature type="compositionally biased region" description="Low complexity" evidence="1">
    <location>
        <begin position="66"/>
        <end position="78"/>
    </location>
</feature>
<gene>
    <name evidence="3" type="ORF">A2663_01050</name>
</gene>
<dbReference type="EMBL" id="MHIF01000042">
    <property type="protein sequence ID" value="OGY47350.1"/>
    <property type="molecule type" value="Genomic_DNA"/>
</dbReference>
<keyword evidence="2" id="KW-1133">Transmembrane helix</keyword>
<keyword evidence="2" id="KW-0472">Membrane</keyword>
<keyword evidence="2" id="KW-0812">Transmembrane</keyword>
<reference evidence="3 4" key="1">
    <citation type="journal article" date="2016" name="Nat. Commun.">
        <title>Thousands of microbial genomes shed light on interconnected biogeochemical processes in an aquifer system.</title>
        <authorList>
            <person name="Anantharaman K."/>
            <person name="Brown C.T."/>
            <person name="Hug L.A."/>
            <person name="Sharon I."/>
            <person name="Castelle C.J."/>
            <person name="Probst A.J."/>
            <person name="Thomas B.C."/>
            <person name="Singh A."/>
            <person name="Wilkins M.J."/>
            <person name="Karaoz U."/>
            <person name="Brodie E.L."/>
            <person name="Williams K.H."/>
            <person name="Hubbard S.S."/>
            <person name="Banfield J.F."/>
        </authorList>
    </citation>
    <scope>NUCLEOTIDE SEQUENCE [LARGE SCALE GENOMIC DNA]</scope>
</reference>
<evidence type="ECO:0000313" key="4">
    <source>
        <dbReference type="Proteomes" id="UP000178432"/>
    </source>
</evidence>
<feature type="region of interest" description="Disordered" evidence="1">
    <location>
        <begin position="66"/>
        <end position="94"/>
    </location>
</feature>
<organism evidence="3 4">
    <name type="scientific">Candidatus Buchananbacteria bacterium RIFCSPHIGHO2_01_FULL_46_12</name>
    <dbReference type="NCBI Taxonomy" id="1797536"/>
    <lineage>
        <taxon>Bacteria</taxon>
        <taxon>Candidatus Buchananiibacteriota</taxon>
    </lineage>
</organism>
<feature type="transmembrane region" description="Helical" evidence="2">
    <location>
        <begin position="30"/>
        <end position="51"/>
    </location>
</feature>
<evidence type="ECO:0000256" key="1">
    <source>
        <dbReference type="SAM" id="MobiDB-lite"/>
    </source>
</evidence>
<protein>
    <submittedName>
        <fullName evidence="3">Uncharacterized protein</fullName>
    </submittedName>
</protein>
<name>A0A1G1Y6I2_9BACT</name>
<evidence type="ECO:0000256" key="2">
    <source>
        <dbReference type="SAM" id="Phobius"/>
    </source>
</evidence>
<dbReference type="AlphaFoldDB" id="A0A1G1Y6I2"/>
<dbReference type="Proteomes" id="UP000178432">
    <property type="component" value="Unassembled WGS sequence"/>
</dbReference>
<proteinExistence type="predicted"/>